<dbReference type="Proteomes" id="UP000310458">
    <property type="component" value="Unassembled WGS sequence"/>
</dbReference>
<keyword evidence="3" id="KW-1185">Reference proteome</keyword>
<feature type="transmembrane region" description="Helical" evidence="1">
    <location>
        <begin position="376"/>
        <end position="396"/>
    </location>
</feature>
<comment type="caution">
    <text evidence="2">The sequence shown here is derived from an EMBL/GenBank/DDBJ whole genome shotgun (WGS) entry which is preliminary data.</text>
</comment>
<feature type="transmembrane region" description="Helical" evidence="1">
    <location>
        <begin position="202"/>
        <end position="223"/>
    </location>
</feature>
<organism evidence="2 3">
    <name type="scientific">Nesterenkonia salmonea</name>
    <dbReference type="NCBI Taxonomy" id="1804987"/>
    <lineage>
        <taxon>Bacteria</taxon>
        <taxon>Bacillati</taxon>
        <taxon>Actinomycetota</taxon>
        <taxon>Actinomycetes</taxon>
        <taxon>Micrococcales</taxon>
        <taxon>Micrococcaceae</taxon>
        <taxon>Nesterenkonia</taxon>
    </lineage>
</organism>
<gene>
    <name evidence="2" type="ORF">FEF26_14320</name>
</gene>
<evidence type="ECO:0000313" key="2">
    <source>
        <dbReference type="EMBL" id="TLP92873.1"/>
    </source>
</evidence>
<reference evidence="2 3" key="1">
    <citation type="submission" date="2019-05" db="EMBL/GenBank/DDBJ databases">
        <title>Nesterenkonia sp. GY074 isolated from the Southern Atlantic Ocean.</title>
        <authorList>
            <person name="Zhang G."/>
        </authorList>
    </citation>
    <scope>NUCLEOTIDE SEQUENCE [LARGE SCALE GENOMIC DNA]</scope>
    <source>
        <strain evidence="2 3">GY074</strain>
    </source>
</reference>
<dbReference type="EMBL" id="VAVZ01000057">
    <property type="protein sequence ID" value="TLP92873.1"/>
    <property type="molecule type" value="Genomic_DNA"/>
</dbReference>
<evidence type="ECO:0008006" key="4">
    <source>
        <dbReference type="Google" id="ProtNLM"/>
    </source>
</evidence>
<accession>A0A5R9B764</accession>
<feature type="transmembrane region" description="Helical" evidence="1">
    <location>
        <begin position="235"/>
        <end position="257"/>
    </location>
</feature>
<dbReference type="RefSeq" id="WP_138254218.1">
    <property type="nucleotide sequence ID" value="NZ_VAVZ01000057.1"/>
</dbReference>
<name>A0A5R9B764_9MICC</name>
<proteinExistence type="predicted"/>
<feature type="transmembrane region" description="Helical" evidence="1">
    <location>
        <begin position="269"/>
        <end position="296"/>
    </location>
</feature>
<feature type="transmembrane region" description="Helical" evidence="1">
    <location>
        <begin position="135"/>
        <end position="155"/>
    </location>
</feature>
<feature type="transmembrane region" description="Helical" evidence="1">
    <location>
        <begin position="416"/>
        <end position="437"/>
    </location>
</feature>
<keyword evidence="1" id="KW-0472">Membrane</keyword>
<dbReference type="OrthoDB" id="4320047at2"/>
<keyword evidence="1" id="KW-1133">Transmembrane helix</keyword>
<evidence type="ECO:0000313" key="3">
    <source>
        <dbReference type="Proteomes" id="UP000310458"/>
    </source>
</evidence>
<feature type="transmembrane region" description="Helical" evidence="1">
    <location>
        <begin position="308"/>
        <end position="330"/>
    </location>
</feature>
<evidence type="ECO:0000256" key="1">
    <source>
        <dbReference type="SAM" id="Phobius"/>
    </source>
</evidence>
<sequence>MGIRELRIHGVGGSPGAAMLGVAHEDAVVIQQGRRTQVIARAQDRRVEGYDWGRLTTDSPLQPLWVLLLPFTLVNVAGWAHDSFSGSRLRLRATRLGVHLSAGLLTVSYTLWAAILGVDYLGYQAIGRLGEGAKVLGVVLGFLVAATVPALLMIIANVTRRRYEQVESGHGVGTRDGQARWAPEEDLSSDQFFAHDRSLQKLLILHGSLTVLTFAAVAVVVSTRWGEPNLGLGRVFLMVGFLQVVVIAAVAITCWNPSGRFPGQSGPRALPAAAVTLAVALSNGVCAGFALLVAQLTGLPWDRWGQELALIESFVITVVLWAAGLAVWAVRRRGRANADELPPRTSPEGQEPDGVTEQLRAEVARQRSRAQAAHQAPQLVSIFAGLFLLSAVVSLVMRIDIGGPVLEWIQPPQRGVLSLVATVLLPGIALAAILVVWQSSINLTLRRIVATLWDVLTFWPRRYHPFAVRPFTERAVPEFQGLITDRVRRDGGLIVSAHSQGSVLATAALAPMRAAMLQRCALLTYGSPITTLYGQAFPAYFGQHQVQELGTQLVAGSGGWTNLYRLTDAIGGPIFGDGTSEVDVEVPDPAGTASSSFPLDPKDPEPLRPVWSDVAGHQDYQHEIAYKCAVRKYRQSGF</sequence>
<feature type="transmembrane region" description="Helical" evidence="1">
    <location>
        <begin position="96"/>
        <end position="115"/>
    </location>
</feature>
<keyword evidence="1" id="KW-0812">Transmembrane</keyword>
<protein>
    <recommendedName>
        <fullName evidence="4">Integral membrane protein</fullName>
    </recommendedName>
</protein>
<dbReference type="AlphaFoldDB" id="A0A5R9B764"/>